<feature type="region of interest" description="Disordered" evidence="8">
    <location>
        <begin position="187"/>
        <end position="207"/>
    </location>
</feature>
<evidence type="ECO:0000256" key="4">
    <source>
        <dbReference type="ARBA" id="ARBA00023235"/>
    </source>
</evidence>
<dbReference type="EMBL" id="GFAC01004582">
    <property type="protein sequence ID" value="JAT94606.1"/>
    <property type="molecule type" value="mRNA"/>
</dbReference>
<comment type="catalytic activity">
    <reaction evidence="5">
        <text>a uridine in tRNA = a pseudouridine in tRNA</text>
        <dbReference type="Rhea" id="RHEA:54572"/>
        <dbReference type="Rhea" id="RHEA-COMP:13339"/>
        <dbReference type="Rhea" id="RHEA-COMP:13934"/>
        <dbReference type="ChEBI" id="CHEBI:65314"/>
        <dbReference type="ChEBI" id="CHEBI:65315"/>
    </reaction>
</comment>
<dbReference type="PROSITE" id="PS01129">
    <property type="entry name" value="PSI_RLU"/>
    <property type="match status" value="1"/>
</dbReference>
<dbReference type="InterPro" id="IPR006224">
    <property type="entry name" value="PsdUridine_synth_RluA-like_CS"/>
</dbReference>
<reference evidence="10" key="1">
    <citation type="journal article" date="2017" name="Front. Cell. Infect. Microbiol.">
        <title>The Distinct Transcriptional Response of the Midgut of Amblyomma sculptum and Amblyomma aureolatum Ticks to Rickettsia rickettsii Correlates to Their Differences in Susceptibility to Infection.</title>
        <authorList>
            <person name="Martins L.A."/>
            <person name="Galletti M.F.B.M."/>
            <person name="Ribeiro J.M."/>
            <person name="Fujita A."/>
            <person name="Costa F.B."/>
            <person name="Labruna M.B."/>
            <person name="Daffre S."/>
            <person name="Fogaca A.C."/>
        </authorList>
    </citation>
    <scope>NUCLEOTIDE SEQUENCE</scope>
</reference>
<dbReference type="AlphaFoldDB" id="A0A1E1X6D6"/>
<dbReference type="Pfam" id="PF00849">
    <property type="entry name" value="PseudoU_synth_2"/>
    <property type="match status" value="1"/>
</dbReference>
<dbReference type="InterPro" id="IPR050188">
    <property type="entry name" value="RluA_PseudoU_synthase"/>
</dbReference>
<evidence type="ECO:0000256" key="2">
    <source>
        <dbReference type="ARBA" id="ARBA00001896"/>
    </source>
</evidence>
<evidence type="ECO:0000256" key="6">
    <source>
        <dbReference type="ARBA" id="ARBA00039953"/>
    </source>
</evidence>
<accession>A0A1E1X6D6</accession>
<evidence type="ECO:0000256" key="3">
    <source>
        <dbReference type="ARBA" id="ARBA00010876"/>
    </source>
</evidence>
<feature type="non-terminal residue" evidence="10">
    <location>
        <position position="1"/>
    </location>
</feature>
<comment type="similarity">
    <text evidence="3">Belongs to the pseudouridine synthase RluA family.</text>
</comment>
<dbReference type="GO" id="GO:0009982">
    <property type="term" value="F:pseudouridine synthase activity"/>
    <property type="evidence" value="ECO:0007669"/>
    <property type="project" value="InterPro"/>
</dbReference>
<keyword evidence="4" id="KW-0413">Isomerase</keyword>
<organism evidence="10">
    <name type="scientific">Amblyomma aureolatum</name>
    <dbReference type="NCBI Taxonomy" id="187763"/>
    <lineage>
        <taxon>Eukaryota</taxon>
        <taxon>Metazoa</taxon>
        <taxon>Ecdysozoa</taxon>
        <taxon>Arthropoda</taxon>
        <taxon>Chelicerata</taxon>
        <taxon>Arachnida</taxon>
        <taxon>Acari</taxon>
        <taxon>Parasitiformes</taxon>
        <taxon>Ixodida</taxon>
        <taxon>Ixodoidea</taxon>
        <taxon>Ixodidae</taxon>
        <taxon>Amblyomminae</taxon>
        <taxon>Amblyomma</taxon>
    </lineage>
</organism>
<comment type="catalytic activity">
    <reaction evidence="1">
        <text>a uridine in mRNA = a pseudouridine in mRNA</text>
        <dbReference type="Rhea" id="RHEA:56644"/>
        <dbReference type="Rhea" id="RHEA-COMP:14658"/>
        <dbReference type="Rhea" id="RHEA-COMP:14659"/>
        <dbReference type="ChEBI" id="CHEBI:65314"/>
        <dbReference type="ChEBI" id="CHEBI:65315"/>
    </reaction>
</comment>
<dbReference type="InterPro" id="IPR006145">
    <property type="entry name" value="PsdUridine_synth_RsuA/RluA"/>
</dbReference>
<evidence type="ECO:0000313" key="10">
    <source>
        <dbReference type="EMBL" id="JAT94606.1"/>
    </source>
</evidence>
<dbReference type="SUPFAM" id="SSF55120">
    <property type="entry name" value="Pseudouridine synthase"/>
    <property type="match status" value="1"/>
</dbReference>
<dbReference type="PANTHER" id="PTHR21600">
    <property type="entry name" value="MITOCHONDRIAL RNA PSEUDOURIDINE SYNTHASE"/>
    <property type="match status" value="1"/>
</dbReference>
<comment type="catalytic activity">
    <reaction evidence="2">
        <text>uridine in 5S rRNA = pseudouridine in 5S rRNA</text>
        <dbReference type="Rhea" id="RHEA:47036"/>
        <dbReference type="Rhea" id="RHEA-COMP:11730"/>
        <dbReference type="Rhea" id="RHEA-COMP:11731"/>
        <dbReference type="ChEBI" id="CHEBI:65314"/>
        <dbReference type="ChEBI" id="CHEBI:65315"/>
    </reaction>
</comment>
<dbReference type="GO" id="GO:0003723">
    <property type="term" value="F:RNA binding"/>
    <property type="evidence" value="ECO:0007669"/>
    <property type="project" value="InterPro"/>
</dbReference>
<dbReference type="InterPro" id="IPR020103">
    <property type="entry name" value="PsdUridine_synth_cat_dom_sf"/>
</dbReference>
<feature type="compositionally biased region" description="Basic and acidic residues" evidence="8">
    <location>
        <begin position="346"/>
        <end position="363"/>
    </location>
</feature>
<dbReference type="Gene3D" id="3.30.2350.10">
    <property type="entry name" value="Pseudouridine synthase"/>
    <property type="match status" value="1"/>
</dbReference>
<feature type="compositionally biased region" description="Basic and acidic residues" evidence="8">
    <location>
        <begin position="283"/>
        <end position="299"/>
    </location>
</feature>
<name>A0A1E1X6D6_9ACAR</name>
<evidence type="ECO:0000259" key="9">
    <source>
        <dbReference type="Pfam" id="PF00849"/>
    </source>
</evidence>
<proteinExistence type="evidence at transcript level"/>
<dbReference type="PANTHER" id="PTHR21600:SF83">
    <property type="entry name" value="PSEUDOURIDYLATE SYNTHASE RPUSD4, MITOCHONDRIAL"/>
    <property type="match status" value="1"/>
</dbReference>
<evidence type="ECO:0000256" key="1">
    <source>
        <dbReference type="ARBA" id="ARBA00001166"/>
    </source>
</evidence>
<dbReference type="CDD" id="cd02869">
    <property type="entry name" value="PseudoU_synth_RluA_like"/>
    <property type="match status" value="1"/>
</dbReference>
<feature type="region of interest" description="Disordered" evidence="8">
    <location>
        <begin position="283"/>
        <end position="371"/>
    </location>
</feature>
<evidence type="ECO:0000256" key="5">
    <source>
        <dbReference type="ARBA" id="ARBA00036943"/>
    </source>
</evidence>
<feature type="domain" description="Pseudouridine synthase RsuA/RluA-like" evidence="9">
    <location>
        <begin position="434"/>
        <end position="602"/>
    </location>
</feature>
<sequence>DEDFYGITSDRGVVTVDNPLGDKQERLRRFSHLTRSRDVKVSDEKVVEADFGTIRYDSDNRARYHGQYEDDRPLDDLVLGMYEEGSASESKGKQRSAVESSDVSERLEAQKKTAAAARKAARRAQKANDTADPGKRVTTITHHDVDLALAKAKTSAGARAANLQTSPAGIEGHVPFRIDEKKSLKSKEAISRAEPLSTTEPAADPKGLFEIQDNSLLGSRVSRSSFPKNALEQRERSKSAEIFPVCDEESGTCEFSTPETRFAESPAVSAEAVHEEGYKDFRIKTELREPRKAPSKGREVAGMTHDSDGASVAGKLRGKEPGNNSRADFEYPQEPPTGEASSGASRLREKVSKKTRKNIEAGDKATSNDASSNIVEQVNPTAYEYLRKPEQMSLKLDSKGFLILKSEVRPNLHNMLRSEAVDMLRKRVLYDANDLLILDKPYGMICHGPAEGIPDARVLSRLLPDLSSALYPGKDIKLHTVHRLDRDVTGVLVLAKTQRMADVLQTLFEEHNIIKTYHAITFGVPDRLDATIDMPLAEGSVGSAKRMVICPKLDPEFERLVPKFSKTYEAITKYRVLSSHGRAAYIEVKPVTGAKHQIRVHFGFGLRCPILGDHKYSHLRHIGPQRLSGDMLTRLNVRQSKARHIPMHLHALSILIPEVLDGRNLTVRAHLPYHFVKNLKRLGLHKY</sequence>
<evidence type="ECO:0000256" key="7">
    <source>
        <dbReference type="ARBA" id="ARBA00041563"/>
    </source>
</evidence>
<protein>
    <recommendedName>
        <fullName evidence="6">Pseudouridylate synthase RPUSD4, mitochondrial</fullName>
    </recommendedName>
    <alternativeName>
        <fullName evidence="7">RNA pseudouridylate synthase domain-containing protein 4</fullName>
    </alternativeName>
</protein>
<evidence type="ECO:0000256" key="8">
    <source>
        <dbReference type="SAM" id="MobiDB-lite"/>
    </source>
</evidence>
<dbReference type="GO" id="GO:0001522">
    <property type="term" value="P:pseudouridine synthesis"/>
    <property type="evidence" value="ECO:0007669"/>
    <property type="project" value="InterPro"/>
</dbReference>
<feature type="region of interest" description="Disordered" evidence="8">
    <location>
        <begin position="83"/>
        <end position="136"/>
    </location>
</feature>